<evidence type="ECO:0000256" key="2">
    <source>
        <dbReference type="SAM" id="Phobius"/>
    </source>
</evidence>
<feature type="compositionally biased region" description="Basic and acidic residues" evidence="1">
    <location>
        <begin position="337"/>
        <end position="351"/>
    </location>
</feature>
<feature type="transmembrane region" description="Helical" evidence="2">
    <location>
        <begin position="180"/>
        <end position="207"/>
    </location>
</feature>
<proteinExistence type="predicted"/>
<dbReference type="AlphaFoldDB" id="A0A5C2S5L9"/>
<feature type="region of interest" description="Disordered" evidence="1">
    <location>
        <begin position="328"/>
        <end position="363"/>
    </location>
</feature>
<keyword evidence="2" id="KW-0472">Membrane</keyword>
<feature type="domain" description="DUF6533" evidence="3">
    <location>
        <begin position="32"/>
        <end position="70"/>
    </location>
</feature>
<reference evidence="4" key="1">
    <citation type="journal article" date="2018" name="Genome Biol. Evol.">
        <title>Genomics and development of Lentinus tigrinus, a white-rot wood-decaying mushroom with dimorphic fruiting bodies.</title>
        <authorList>
            <person name="Wu B."/>
            <person name="Xu Z."/>
            <person name="Knudson A."/>
            <person name="Carlson A."/>
            <person name="Chen N."/>
            <person name="Kovaka S."/>
            <person name="LaButti K."/>
            <person name="Lipzen A."/>
            <person name="Pennachio C."/>
            <person name="Riley R."/>
            <person name="Schakwitz W."/>
            <person name="Umezawa K."/>
            <person name="Ohm R.A."/>
            <person name="Grigoriev I.V."/>
            <person name="Nagy L.G."/>
            <person name="Gibbons J."/>
            <person name="Hibbett D."/>
        </authorList>
    </citation>
    <scope>NUCLEOTIDE SEQUENCE [LARGE SCALE GENOMIC DNA]</scope>
    <source>
        <strain evidence="4">ALCF2SS1-6</strain>
    </source>
</reference>
<dbReference type="Pfam" id="PF20151">
    <property type="entry name" value="DUF6533"/>
    <property type="match status" value="1"/>
</dbReference>
<feature type="transmembrane region" description="Helical" evidence="2">
    <location>
        <begin position="20"/>
        <end position="40"/>
    </location>
</feature>
<evidence type="ECO:0000259" key="3">
    <source>
        <dbReference type="Pfam" id="PF20151"/>
    </source>
</evidence>
<evidence type="ECO:0000313" key="5">
    <source>
        <dbReference type="Proteomes" id="UP000313359"/>
    </source>
</evidence>
<feature type="transmembrane region" description="Helical" evidence="2">
    <location>
        <begin position="60"/>
        <end position="82"/>
    </location>
</feature>
<dbReference type="OrthoDB" id="3349377at2759"/>
<keyword evidence="2" id="KW-0812">Transmembrane</keyword>
<name>A0A5C2S5L9_9APHY</name>
<keyword evidence="5" id="KW-1185">Reference proteome</keyword>
<dbReference type="InterPro" id="IPR045340">
    <property type="entry name" value="DUF6533"/>
</dbReference>
<protein>
    <recommendedName>
        <fullName evidence="3">DUF6533 domain-containing protein</fullName>
    </recommendedName>
</protein>
<organism evidence="4 5">
    <name type="scientific">Lentinus tigrinus ALCF2SS1-6</name>
    <dbReference type="NCBI Taxonomy" id="1328759"/>
    <lineage>
        <taxon>Eukaryota</taxon>
        <taxon>Fungi</taxon>
        <taxon>Dikarya</taxon>
        <taxon>Basidiomycota</taxon>
        <taxon>Agaricomycotina</taxon>
        <taxon>Agaricomycetes</taxon>
        <taxon>Polyporales</taxon>
        <taxon>Polyporaceae</taxon>
        <taxon>Lentinus</taxon>
    </lineage>
</organism>
<evidence type="ECO:0000313" key="4">
    <source>
        <dbReference type="EMBL" id="RPD59073.1"/>
    </source>
</evidence>
<gene>
    <name evidence="4" type="ORF">L227DRAFT_550006</name>
</gene>
<feature type="compositionally biased region" description="Polar residues" evidence="1">
    <location>
        <begin position="352"/>
        <end position="363"/>
    </location>
</feature>
<feature type="transmembrane region" description="Helical" evidence="2">
    <location>
        <begin position="102"/>
        <end position="121"/>
    </location>
</feature>
<feature type="transmembrane region" description="Helical" evidence="2">
    <location>
        <begin position="133"/>
        <end position="154"/>
    </location>
</feature>
<keyword evidence="2" id="KW-1133">Transmembrane helix</keyword>
<sequence>MPKLIAFWRRVVSSSPCLHTFVFLTKPLIFIIVLFIYDALITFDREVLYFWTARWTGASLLFVVNRYISMTLYVMEVCLWLYGLTVDDPDSAVRRSCTRFSLVTYAFEILQFVPWAVFSALRTYVLSRKKIPGLLILALSTMPTGVNLVAIYAYGPTGISHPPFGCLLTTSMTRTEAQRFISVVVILARVPLIVADIMLIYITWTNLSRRSALQDLRRSKRLSFSDVLFRSGILDCYVIRLLFTLNVLHLAFSLTTVWSMLYLTVRTALMPFITAILVSRFLIQLQEVNHAVVPVDPDDPLHSSRDPYSDTPSFISSLGGFINPDVRAASTEEESELREGPHSGEESEARPSESQTAPSSSFV</sequence>
<dbReference type="EMBL" id="ML122272">
    <property type="protein sequence ID" value="RPD59073.1"/>
    <property type="molecule type" value="Genomic_DNA"/>
</dbReference>
<accession>A0A5C2S5L9</accession>
<evidence type="ECO:0000256" key="1">
    <source>
        <dbReference type="SAM" id="MobiDB-lite"/>
    </source>
</evidence>
<dbReference type="Proteomes" id="UP000313359">
    <property type="component" value="Unassembled WGS sequence"/>
</dbReference>